<evidence type="ECO:0008006" key="4">
    <source>
        <dbReference type="Google" id="ProtNLM"/>
    </source>
</evidence>
<evidence type="ECO:0000313" key="3">
    <source>
        <dbReference type="Proteomes" id="UP000664360"/>
    </source>
</evidence>
<organism evidence="2 3">
    <name type="scientific">Candidatus Enterococcus mangumiae</name>
    <dbReference type="NCBI Taxonomy" id="2230878"/>
    <lineage>
        <taxon>Bacteria</taxon>
        <taxon>Bacillati</taxon>
        <taxon>Bacillota</taxon>
        <taxon>Bacilli</taxon>
        <taxon>Lactobacillales</taxon>
        <taxon>Enterococcaceae</taxon>
        <taxon>Enterococcus</taxon>
    </lineage>
</organism>
<feature type="transmembrane region" description="Helical" evidence="1">
    <location>
        <begin position="142"/>
        <end position="163"/>
    </location>
</feature>
<gene>
    <name evidence="2" type="ORF">DOK79_000847</name>
</gene>
<reference evidence="2 3" key="2">
    <citation type="submission" date="2024-03" db="EMBL/GenBank/DDBJ databases">
        <title>The Genome Sequence of Enterococcus sp. DIV1094.</title>
        <authorList>
            <consortium name="The Broad Institute Genomics Platform"/>
            <consortium name="The Broad Institute Microbial Omics Core"/>
            <consortium name="The Broad Institute Genomic Center for Infectious Diseases"/>
            <person name="Earl A."/>
            <person name="Manson A."/>
            <person name="Gilmore M."/>
            <person name="Schwartman J."/>
            <person name="Shea T."/>
            <person name="Abouelleil A."/>
            <person name="Cao P."/>
            <person name="Chapman S."/>
            <person name="Cusick C."/>
            <person name="Young S."/>
            <person name="Neafsey D."/>
            <person name="Nusbaum C."/>
            <person name="Birren B."/>
        </authorList>
    </citation>
    <scope>NUCLEOTIDE SEQUENCE [LARGE SCALE GENOMIC DNA]</scope>
    <source>
        <strain evidence="2 3">DIV1094</strain>
    </source>
</reference>
<accession>A0ABZ2SUB2</accession>
<sequence>MINVGPTILSNLYLVKRSFESARKTGFRYIVSIIIIGILFLECVFLQLYLQRLIQVMEQEIMSADLKSAQLSLNGNQFLIIQISFGRDILSFLIVIISIYILFDFRNKMSLIKAIDRIDVETKIYLGIHPKYVLREFLLKNFFIYMLGLSLSYVLSILLNMKLVSLFNSILPYDIQVNHRNSIFLSIGLFILMISIVLAFYIIVLEFISIQRFKRTFSLY</sequence>
<keyword evidence="1" id="KW-1133">Transmembrane helix</keyword>
<name>A0ABZ2SUB2_9ENTE</name>
<evidence type="ECO:0000313" key="2">
    <source>
        <dbReference type="EMBL" id="WYJ79335.1"/>
    </source>
</evidence>
<keyword evidence="1" id="KW-0812">Transmembrane</keyword>
<feature type="transmembrane region" description="Helical" evidence="1">
    <location>
        <begin position="26"/>
        <end position="50"/>
    </location>
</feature>
<feature type="transmembrane region" description="Helical" evidence="1">
    <location>
        <begin position="79"/>
        <end position="103"/>
    </location>
</feature>
<protein>
    <recommendedName>
        <fullName evidence="4">ABC3 transporter permease protein domain-containing protein</fullName>
    </recommendedName>
</protein>
<feature type="transmembrane region" description="Helical" evidence="1">
    <location>
        <begin position="183"/>
        <end position="208"/>
    </location>
</feature>
<dbReference type="Proteomes" id="UP000664360">
    <property type="component" value="Chromosome"/>
</dbReference>
<dbReference type="EMBL" id="CP147250">
    <property type="protein sequence ID" value="WYJ79335.1"/>
    <property type="molecule type" value="Genomic_DNA"/>
</dbReference>
<proteinExistence type="predicted"/>
<dbReference type="RefSeq" id="WP_206853874.1">
    <property type="nucleotide sequence ID" value="NZ_CP147250.1"/>
</dbReference>
<keyword evidence="3" id="KW-1185">Reference proteome</keyword>
<evidence type="ECO:0000256" key="1">
    <source>
        <dbReference type="SAM" id="Phobius"/>
    </source>
</evidence>
<keyword evidence="1" id="KW-0472">Membrane</keyword>
<reference evidence="2 3" key="1">
    <citation type="submission" date="2021-03" db="EMBL/GenBank/DDBJ databases">
        <authorList>
            <person name="Gilmore M.S."/>
            <person name="Schwartzman J."/>
            <person name="Van Tyne D."/>
            <person name="Martin M."/>
            <person name="Earl A.M."/>
            <person name="Manson A.L."/>
            <person name="Straub T."/>
            <person name="Salamzade R."/>
            <person name="Saavedra J."/>
            <person name="Lebreton F."/>
            <person name="Prichula J."/>
            <person name="Schaufler K."/>
            <person name="Gaca A."/>
            <person name="Sgardioli B."/>
            <person name="Wagenaar J."/>
            <person name="Strong T."/>
        </authorList>
    </citation>
    <scope>NUCLEOTIDE SEQUENCE [LARGE SCALE GENOMIC DNA]</scope>
    <source>
        <strain evidence="2 3">DIV1094</strain>
    </source>
</reference>